<evidence type="ECO:0000313" key="1">
    <source>
        <dbReference type="EMBL" id="KAJ9091735.1"/>
    </source>
</evidence>
<dbReference type="EMBL" id="JASBWS010000192">
    <property type="protein sequence ID" value="KAJ9091735.1"/>
    <property type="molecule type" value="Genomic_DNA"/>
</dbReference>
<sequence>MGFFSKRPGSSLGPNTGLVTSTPSNARNSGMLSRGRRGANSGEGLGGMTVWMWVVWVVAFVGWWVAFIGMCVGETKLNSATGGPAMGTLWFAIIFQAAVIVHLTLAIARSTLPAHRLQLCFILSILVVFAVNGVEYIYQGQSRAKAKLDYAGSLKAVGAGWLMLAIVDILWLLWLSSEEDTFLHRTIFNSSLATTRPAAHGSQGYVDTHTFGAHAPIGGHDDPYTAGTSYPPAGAGMDGYNQAPVQGTPVKVTTRKREYSGPGVASTGVPGGLGMPVSAMPAQQSLASDGQYNLRAKAIYAYTASPDDPNEVSFGKGEILDIMDASGKWWQCRNQNGQVGICPSNYVQLLP</sequence>
<keyword evidence="2" id="KW-1185">Reference proteome</keyword>
<comment type="caution">
    <text evidence="1">The sequence shown here is derived from an EMBL/GenBank/DDBJ whole genome shotgun (WGS) entry which is preliminary data.</text>
</comment>
<name>A0ACC2UXD2_9TREE</name>
<dbReference type="Proteomes" id="UP001230649">
    <property type="component" value="Unassembled WGS sequence"/>
</dbReference>
<accession>A0ACC2UXD2</accession>
<protein>
    <submittedName>
        <fullName evidence="1">Uncharacterized protein</fullName>
    </submittedName>
</protein>
<gene>
    <name evidence="1" type="ORF">QFC20_007562</name>
</gene>
<evidence type="ECO:0000313" key="2">
    <source>
        <dbReference type="Proteomes" id="UP001230649"/>
    </source>
</evidence>
<proteinExistence type="predicted"/>
<reference evidence="1" key="1">
    <citation type="submission" date="2023-04" db="EMBL/GenBank/DDBJ databases">
        <title>Draft Genome sequencing of Naganishia species isolated from polar environments using Oxford Nanopore Technology.</title>
        <authorList>
            <person name="Leo P."/>
            <person name="Venkateswaran K."/>
        </authorList>
    </citation>
    <scope>NUCLEOTIDE SEQUENCE</scope>
    <source>
        <strain evidence="1">MNA-CCFEE 5262</strain>
    </source>
</reference>
<organism evidence="1 2">
    <name type="scientific">Naganishia adeliensis</name>
    <dbReference type="NCBI Taxonomy" id="92952"/>
    <lineage>
        <taxon>Eukaryota</taxon>
        <taxon>Fungi</taxon>
        <taxon>Dikarya</taxon>
        <taxon>Basidiomycota</taxon>
        <taxon>Agaricomycotina</taxon>
        <taxon>Tremellomycetes</taxon>
        <taxon>Filobasidiales</taxon>
        <taxon>Filobasidiaceae</taxon>
        <taxon>Naganishia</taxon>
    </lineage>
</organism>